<reference evidence="4 5" key="1">
    <citation type="submission" date="2021-03" db="EMBL/GenBank/DDBJ databases">
        <title>Whole genome shotgun sequence of Actinoplanes toevensis NBRC 105298.</title>
        <authorList>
            <person name="Komaki H."/>
            <person name="Tamura T."/>
        </authorList>
    </citation>
    <scope>NUCLEOTIDE SEQUENCE [LARGE SCALE GENOMIC DNA]</scope>
    <source>
        <strain evidence="4 5">NBRC 105298</strain>
    </source>
</reference>
<evidence type="ECO:0000256" key="3">
    <source>
        <dbReference type="SAM" id="SignalP"/>
    </source>
</evidence>
<accession>A0A919W7T8</accession>
<evidence type="ECO:0000313" key="5">
    <source>
        <dbReference type="Proteomes" id="UP000677082"/>
    </source>
</evidence>
<dbReference type="PROSITE" id="PS51257">
    <property type="entry name" value="PROKAR_LIPOPROTEIN"/>
    <property type="match status" value="1"/>
</dbReference>
<proteinExistence type="predicted"/>
<evidence type="ECO:0000256" key="2">
    <source>
        <dbReference type="ARBA" id="ARBA00023054"/>
    </source>
</evidence>
<dbReference type="Gene3D" id="2.40.420.20">
    <property type="match status" value="1"/>
</dbReference>
<keyword evidence="3" id="KW-0732">Signal</keyword>
<organism evidence="4 5">
    <name type="scientific">Paractinoplanes toevensis</name>
    <dbReference type="NCBI Taxonomy" id="571911"/>
    <lineage>
        <taxon>Bacteria</taxon>
        <taxon>Bacillati</taxon>
        <taxon>Actinomycetota</taxon>
        <taxon>Actinomycetes</taxon>
        <taxon>Micromonosporales</taxon>
        <taxon>Micromonosporaceae</taxon>
        <taxon>Paractinoplanes</taxon>
    </lineage>
</organism>
<keyword evidence="2" id="KW-0175">Coiled coil</keyword>
<dbReference type="InterPro" id="IPR050465">
    <property type="entry name" value="UPF0194_transport"/>
</dbReference>
<comment type="caution">
    <text evidence="4">The sequence shown here is derived from an EMBL/GenBank/DDBJ whole genome shotgun (WGS) entry which is preliminary data.</text>
</comment>
<feature type="chain" id="PRO_5037413628" evidence="3">
    <location>
        <begin position="23"/>
        <end position="325"/>
    </location>
</feature>
<dbReference type="GO" id="GO:0030313">
    <property type="term" value="C:cell envelope"/>
    <property type="evidence" value="ECO:0007669"/>
    <property type="project" value="UniProtKB-SubCell"/>
</dbReference>
<dbReference type="Proteomes" id="UP000677082">
    <property type="component" value="Unassembled WGS sequence"/>
</dbReference>
<dbReference type="AlphaFoldDB" id="A0A919W7T8"/>
<sequence length="325" mass="33057">MRAARAGLLVLVLAGCSPAASGAPEPVVATAAVQQGALSGQITQSGTLSYAGQADGSDYPIVNQAGGMYTKLPVAGQVVACGKVVYWVDDDPVLLLCGSRPFYRDLYSGSEGWDVALLNRNLGVAGDEFTSATADALDSWSLKLGEAIVLPGPVRIAAVSAQLGGPARPGSPLGTAVSTRREVVVQLNASQQAQVKVGNRAQITLPDNRVVVGKVGRIGAVAVENRDGTTTVPVYLTLDKPAAAGKLDAAPVRVRIITAGVKNALIVPVTALIGQGGGGFAVERVRADGGRETVPVKLGLFDDSAGMVQVTGALTIGDRVVVPSS</sequence>
<dbReference type="RefSeq" id="WP_213006269.1">
    <property type="nucleotide sequence ID" value="NZ_BOQN01000026.1"/>
</dbReference>
<gene>
    <name evidence="4" type="ORF">Ato02nite_021290</name>
</gene>
<evidence type="ECO:0000313" key="4">
    <source>
        <dbReference type="EMBL" id="GIM90336.1"/>
    </source>
</evidence>
<feature type="signal peptide" evidence="3">
    <location>
        <begin position="1"/>
        <end position="22"/>
    </location>
</feature>
<dbReference type="EMBL" id="BOQN01000026">
    <property type="protein sequence ID" value="GIM90336.1"/>
    <property type="molecule type" value="Genomic_DNA"/>
</dbReference>
<keyword evidence="5" id="KW-1185">Reference proteome</keyword>
<dbReference type="PANTHER" id="PTHR32347">
    <property type="entry name" value="EFFLUX SYSTEM COMPONENT YKNX-RELATED"/>
    <property type="match status" value="1"/>
</dbReference>
<protein>
    <submittedName>
        <fullName evidence="4">Peptidoglycan-binding protein</fullName>
    </submittedName>
</protein>
<comment type="subcellular location">
    <subcellularLocation>
        <location evidence="1">Cell envelope</location>
    </subcellularLocation>
</comment>
<evidence type="ECO:0000256" key="1">
    <source>
        <dbReference type="ARBA" id="ARBA00004196"/>
    </source>
</evidence>
<name>A0A919W7T8_9ACTN</name>